<dbReference type="InterPro" id="IPR037782">
    <property type="entry name" value="Spt7"/>
</dbReference>
<dbReference type="GO" id="GO:0000124">
    <property type="term" value="C:SAGA complex"/>
    <property type="evidence" value="ECO:0007669"/>
    <property type="project" value="InterPro"/>
</dbReference>
<dbReference type="PANTHER" id="PTHR47343:SF1">
    <property type="entry name" value="TRANSCRIPTIONAL ACTIVATOR SPT7"/>
    <property type="match status" value="1"/>
</dbReference>
<dbReference type="SMART" id="SM00297">
    <property type="entry name" value="BROMO"/>
    <property type="match status" value="1"/>
</dbReference>
<dbReference type="STRING" id="646526.A0A1W0E4Q5"/>
<accession>A0A1W0E4Q5</accession>
<organism evidence="4 5">
    <name type="scientific">Ecytonucleospora hepatopenaei</name>
    <dbReference type="NCBI Taxonomy" id="646526"/>
    <lineage>
        <taxon>Eukaryota</taxon>
        <taxon>Fungi</taxon>
        <taxon>Fungi incertae sedis</taxon>
        <taxon>Microsporidia</taxon>
        <taxon>Enterocytozoonidae</taxon>
        <taxon>Ecytonucleospora</taxon>
    </lineage>
</organism>
<comment type="caution">
    <text evidence="4">The sequence shown here is derived from an EMBL/GenBank/DDBJ whole genome shotgun (WGS) entry which is preliminary data.</text>
</comment>
<dbReference type="InterPro" id="IPR018359">
    <property type="entry name" value="Bromodomain_CS"/>
</dbReference>
<dbReference type="PRINTS" id="PR00503">
    <property type="entry name" value="BROMODOMAIN"/>
</dbReference>
<keyword evidence="5" id="KW-1185">Reference proteome</keyword>
<evidence type="ECO:0000259" key="3">
    <source>
        <dbReference type="PROSITE" id="PS50014"/>
    </source>
</evidence>
<evidence type="ECO:0000313" key="5">
    <source>
        <dbReference type="Proteomes" id="UP000192758"/>
    </source>
</evidence>
<dbReference type="PROSITE" id="PS50014">
    <property type="entry name" value="BROMODOMAIN_2"/>
    <property type="match status" value="1"/>
</dbReference>
<dbReference type="VEuPathDB" id="MicrosporidiaDB:EHP00_844"/>
<dbReference type="OrthoDB" id="21449at2759"/>
<sequence>MPLNMSNGFTGANFVFGLFGNTTSKRYILEREVVLQKKLTRILNSLKREPKATVFLHKVTKKEAPNYFDIIKNPMDLGTMTKKIHLYRSMSEFKSDLDLIWSNCLLYNVNVPYYVECAQFMADLSDSLCQTRERVFPMVLVPKQKNYKTGTSKILEVYKYISQYMKVAGFEALNSRALTILFERFSCEVKLVIDLYKNDNKI</sequence>
<protein>
    <submittedName>
        <fullName evidence="4">Spt7</fullName>
    </submittedName>
</protein>
<dbReference type="GO" id="GO:0046695">
    <property type="term" value="C:SLIK (SAGA-like) complex"/>
    <property type="evidence" value="ECO:0007669"/>
    <property type="project" value="InterPro"/>
</dbReference>
<dbReference type="Proteomes" id="UP000192758">
    <property type="component" value="Unassembled WGS sequence"/>
</dbReference>
<dbReference type="GO" id="GO:0006357">
    <property type="term" value="P:regulation of transcription by RNA polymerase II"/>
    <property type="evidence" value="ECO:0007669"/>
    <property type="project" value="TreeGrafter"/>
</dbReference>
<dbReference type="PANTHER" id="PTHR47343">
    <property type="entry name" value="TRANSCRIPTIONAL ACTIVATOR SPT7"/>
    <property type="match status" value="1"/>
</dbReference>
<evidence type="ECO:0000256" key="2">
    <source>
        <dbReference type="PROSITE-ProRule" id="PRU00035"/>
    </source>
</evidence>
<name>A0A1W0E4Q5_9MICR</name>
<dbReference type="GO" id="GO:0006325">
    <property type="term" value="P:chromatin organization"/>
    <property type="evidence" value="ECO:0007669"/>
    <property type="project" value="UniProtKB-ARBA"/>
</dbReference>
<reference evidence="4 5" key="1">
    <citation type="journal article" date="2017" name="Environ. Microbiol.">
        <title>Decay of the glycolytic pathway and adaptation to intranuclear parasitism within Enterocytozoonidae microsporidia.</title>
        <authorList>
            <person name="Wiredu Boakye D."/>
            <person name="Jaroenlak P."/>
            <person name="Prachumwat A."/>
            <person name="Williams T.A."/>
            <person name="Bateman K.S."/>
            <person name="Itsathitphaisarn O."/>
            <person name="Sritunyalucksana K."/>
            <person name="Paszkiewicz K.H."/>
            <person name="Moore K.A."/>
            <person name="Stentiford G.D."/>
            <person name="Williams B.A."/>
        </authorList>
    </citation>
    <scope>NUCLEOTIDE SEQUENCE [LARGE SCALE GENOMIC DNA]</scope>
    <source>
        <strain evidence="4 5">TH1</strain>
    </source>
</reference>
<dbReference type="InterPro" id="IPR036427">
    <property type="entry name" value="Bromodomain-like_sf"/>
</dbReference>
<dbReference type="AlphaFoldDB" id="A0A1W0E4Q5"/>
<dbReference type="InterPro" id="IPR001487">
    <property type="entry name" value="Bromodomain"/>
</dbReference>
<gene>
    <name evidence="4" type="primary">spt7</name>
    <name evidence="4" type="ORF">EHP00_844</name>
</gene>
<evidence type="ECO:0000256" key="1">
    <source>
        <dbReference type="ARBA" id="ARBA00023117"/>
    </source>
</evidence>
<dbReference type="SUPFAM" id="SSF47370">
    <property type="entry name" value="Bromodomain"/>
    <property type="match status" value="1"/>
</dbReference>
<evidence type="ECO:0000313" key="4">
    <source>
        <dbReference type="EMBL" id="OQS54201.1"/>
    </source>
</evidence>
<dbReference type="Pfam" id="PF00439">
    <property type="entry name" value="Bromodomain"/>
    <property type="match status" value="1"/>
</dbReference>
<dbReference type="Gene3D" id="1.20.920.10">
    <property type="entry name" value="Bromodomain-like"/>
    <property type="match status" value="1"/>
</dbReference>
<dbReference type="PROSITE" id="PS00633">
    <property type="entry name" value="BROMODOMAIN_1"/>
    <property type="match status" value="1"/>
</dbReference>
<keyword evidence="1 2" id="KW-0103">Bromodomain</keyword>
<proteinExistence type="predicted"/>
<feature type="domain" description="Bromo" evidence="3">
    <location>
        <begin position="47"/>
        <end position="115"/>
    </location>
</feature>
<dbReference type="EMBL" id="MNPJ01000021">
    <property type="protein sequence ID" value="OQS54201.1"/>
    <property type="molecule type" value="Genomic_DNA"/>
</dbReference>
<dbReference type="GO" id="GO:0005198">
    <property type="term" value="F:structural molecule activity"/>
    <property type="evidence" value="ECO:0007669"/>
    <property type="project" value="TreeGrafter"/>
</dbReference>